<gene>
    <name evidence="1" type="ORF">PECUL_23A025571</name>
</gene>
<organism evidence="1 2">
    <name type="scientific">Pelobates cultripes</name>
    <name type="common">Western spadefoot toad</name>
    <dbReference type="NCBI Taxonomy" id="61616"/>
    <lineage>
        <taxon>Eukaryota</taxon>
        <taxon>Metazoa</taxon>
        <taxon>Chordata</taxon>
        <taxon>Craniata</taxon>
        <taxon>Vertebrata</taxon>
        <taxon>Euteleostomi</taxon>
        <taxon>Amphibia</taxon>
        <taxon>Batrachia</taxon>
        <taxon>Anura</taxon>
        <taxon>Pelobatoidea</taxon>
        <taxon>Pelobatidae</taxon>
        <taxon>Pelobates</taxon>
    </lineage>
</organism>
<keyword evidence="2" id="KW-1185">Reference proteome</keyword>
<feature type="non-terminal residue" evidence="1">
    <location>
        <position position="1"/>
    </location>
</feature>
<dbReference type="AlphaFoldDB" id="A0AAD1RY38"/>
<proteinExistence type="predicted"/>
<dbReference type="EMBL" id="OW240915">
    <property type="protein sequence ID" value="CAH2283027.1"/>
    <property type="molecule type" value="Genomic_DNA"/>
</dbReference>
<evidence type="ECO:0000313" key="1">
    <source>
        <dbReference type="EMBL" id="CAH2283027.1"/>
    </source>
</evidence>
<protein>
    <submittedName>
        <fullName evidence="1">Uncharacterized protein</fullName>
    </submittedName>
</protein>
<evidence type="ECO:0000313" key="2">
    <source>
        <dbReference type="Proteomes" id="UP001295444"/>
    </source>
</evidence>
<sequence length="88" mass="10081">MDDVLDLDYEPFDDSDFDDFEKFSVTNCNGDRVDWSQFGIQLCAGTLSIPSPPIMLSNVDRVSVFVMLHLFNFSGVEKMFSNLHLCEY</sequence>
<dbReference type="Proteomes" id="UP001295444">
    <property type="component" value="Chromosome 04"/>
</dbReference>
<reference evidence="1" key="1">
    <citation type="submission" date="2022-03" db="EMBL/GenBank/DDBJ databases">
        <authorList>
            <person name="Alioto T."/>
            <person name="Alioto T."/>
            <person name="Gomez Garrido J."/>
        </authorList>
    </citation>
    <scope>NUCLEOTIDE SEQUENCE</scope>
</reference>
<name>A0AAD1RY38_PELCU</name>
<accession>A0AAD1RY38</accession>